<feature type="DNA-binding region" description="H-T-H motif" evidence="2">
    <location>
        <begin position="49"/>
        <end position="68"/>
    </location>
</feature>
<dbReference type="Pfam" id="PF00440">
    <property type="entry name" value="TetR_N"/>
    <property type="match status" value="1"/>
</dbReference>
<dbReference type="RefSeq" id="WP_088382602.1">
    <property type="nucleotide sequence ID" value="NZ_NIOF01000001.1"/>
</dbReference>
<dbReference type="PANTHER" id="PTHR30055">
    <property type="entry name" value="HTH-TYPE TRANSCRIPTIONAL REGULATOR RUTR"/>
    <property type="match status" value="1"/>
</dbReference>
<dbReference type="InterPro" id="IPR001647">
    <property type="entry name" value="HTH_TetR"/>
</dbReference>
<dbReference type="PRINTS" id="PR00455">
    <property type="entry name" value="HTHTETR"/>
</dbReference>
<dbReference type="AlphaFoldDB" id="A0A246JLH4"/>
<dbReference type="InterPro" id="IPR036271">
    <property type="entry name" value="Tet_transcr_reg_TetR-rel_C_sf"/>
</dbReference>
<dbReference type="InterPro" id="IPR050109">
    <property type="entry name" value="HTH-type_TetR-like_transc_reg"/>
</dbReference>
<proteinExistence type="predicted"/>
<sequence length="236" mass="26735">MNQVRDTDPDGGRGAPRLRRGPAEMAALKREMLERARKIYREEGVEALSMRRLAQELGISTMAIYSYFESKKALLDGLWIEIFEALTDELLDASKGQRGARKVLEAHVRCFLDFWERHPEQFRMIYMSLTQSGSLDEIGQAQQPVYYRLIGLVRERLAACAPEGVEPDEQRIRLLCDLLSVRQMGYLMMVIGLPRYPLLDRELLRELTVQGALRDVTDQYAAGATLSVAPSGRATG</sequence>
<comment type="caution">
    <text evidence="4">The sequence shown here is derived from an EMBL/GenBank/DDBJ whole genome shotgun (WGS) entry which is preliminary data.</text>
</comment>
<dbReference type="Gene3D" id="1.10.357.10">
    <property type="entry name" value="Tetracycline Repressor, domain 2"/>
    <property type="match status" value="1"/>
</dbReference>
<name>A0A246JLH4_9BURK</name>
<dbReference type="OrthoDB" id="270177at2"/>
<dbReference type="SUPFAM" id="SSF48498">
    <property type="entry name" value="Tetracyclin repressor-like, C-terminal domain"/>
    <property type="match status" value="1"/>
</dbReference>
<dbReference type="SUPFAM" id="SSF46689">
    <property type="entry name" value="Homeodomain-like"/>
    <property type="match status" value="1"/>
</dbReference>
<feature type="domain" description="HTH tetR-type" evidence="3">
    <location>
        <begin position="26"/>
        <end position="86"/>
    </location>
</feature>
<dbReference type="EMBL" id="NIOF01000001">
    <property type="protein sequence ID" value="OWQ93457.1"/>
    <property type="molecule type" value="Genomic_DNA"/>
</dbReference>
<organism evidence="4 5">
    <name type="scientific">Roseateles aquatilis</name>
    <dbReference type="NCBI Taxonomy" id="431061"/>
    <lineage>
        <taxon>Bacteria</taxon>
        <taxon>Pseudomonadati</taxon>
        <taxon>Pseudomonadota</taxon>
        <taxon>Betaproteobacteria</taxon>
        <taxon>Burkholderiales</taxon>
        <taxon>Sphaerotilaceae</taxon>
        <taxon>Roseateles</taxon>
    </lineage>
</organism>
<dbReference type="GO" id="GO:0003700">
    <property type="term" value="F:DNA-binding transcription factor activity"/>
    <property type="evidence" value="ECO:0007669"/>
    <property type="project" value="TreeGrafter"/>
</dbReference>
<evidence type="ECO:0000256" key="2">
    <source>
        <dbReference type="PROSITE-ProRule" id="PRU00335"/>
    </source>
</evidence>
<protein>
    <recommendedName>
        <fullName evidence="3">HTH tetR-type domain-containing protein</fullName>
    </recommendedName>
</protein>
<evidence type="ECO:0000313" key="4">
    <source>
        <dbReference type="EMBL" id="OWQ93457.1"/>
    </source>
</evidence>
<dbReference type="InterPro" id="IPR009057">
    <property type="entry name" value="Homeodomain-like_sf"/>
</dbReference>
<keyword evidence="5" id="KW-1185">Reference proteome</keyword>
<evidence type="ECO:0000259" key="3">
    <source>
        <dbReference type="PROSITE" id="PS50977"/>
    </source>
</evidence>
<reference evidence="4 5" key="1">
    <citation type="journal article" date="2008" name="Int. J. Syst. Evol. Microbiol.">
        <title>Description of Roseateles aquatilis sp. nov. and Roseateles terrae sp. nov., in the class Betaproteobacteria, and emended description of the genus Roseateles.</title>
        <authorList>
            <person name="Gomila M."/>
            <person name="Bowien B."/>
            <person name="Falsen E."/>
            <person name="Moore E.R."/>
            <person name="Lalucat J."/>
        </authorList>
    </citation>
    <scope>NUCLEOTIDE SEQUENCE [LARGE SCALE GENOMIC DNA]</scope>
    <source>
        <strain evidence="4 5">CCUG 48205</strain>
    </source>
</reference>
<dbReference type="PANTHER" id="PTHR30055:SF181">
    <property type="entry name" value="BLR6905 PROTEIN"/>
    <property type="match status" value="1"/>
</dbReference>
<gene>
    <name evidence="4" type="ORF">CDN99_03005</name>
</gene>
<keyword evidence="1 2" id="KW-0238">DNA-binding</keyword>
<accession>A0A246JLH4</accession>
<dbReference type="PROSITE" id="PS50977">
    <property type="entry name" value="HTH_TETR_2"/>
    <property type="match status" value="1"/>
</dbReference>
<evidence type="ECO:0000256" key="1">
    <source>
        <dbReference type="ARBA" id="ARBA00023125"/>
    </source>
</evidence>
<evidence type="ECO:0000313" key="5">
    <source>
        <dbReference type="Proteomes" id="UP000197468"/>
    </source>
</evidence>
<dbReference type="GO" id="GO:0000976">
    <property type="term" value="F:transcription cis-regulatory region binding"/>
    <property type="evidence" value="ECO:0007669"/>
    <property type="project" value="TreeGrafter"/>
</dbReference>
<dbReference type="Proteomes" id="UP000197468">
    <property type="component" value="Unassembled WGS sequence"/>
</dbReference>